<protein>
    <submittedName>
        <fullName evidence="1">Aldo/keto reductase</fullName>
    </submittedName>
</protein>
<accession>A0ACC5QWX3</accession>
<evidence type="ECO:0000313" key="1">
    <source>
        <dbReference type="EMBL" id="MBK1864880.1"/>
    </source>
</evidence>
<keyword evidence="2" id="KW-1185">Reference proteome</keyword>
<comment type="caution">
    <text evidence="1">The sequence shown here is derived from an EMBL/GenBank/DDBJ whole genome shotgun (WGS) entry which is preliminary data.</text>
</comment>
<name>A0ACC5QWX3_9HYPH</name>
<evidence type="ECO:0000313" key="2">
    <source>
        <dbReference type="Proteomes" id="UP000616151"/>
    </source>
</evidence>
<dbReference type="EMBL" id="JAENHL010000003">
    <property type="protein sequence ID" value="MBK1864880.1"/>
    <property type="molecule type" value="Genomic_DNA"/>
</dbReference>
<organism evidence="1 2">
    <name type="scientific">Taklimakanibacter albus</name>
    <dbReference type="NCBI Taxonomy" id="2800327"/>
    <lineage>
        <taxon>Bacteria</taxon>
        <taxon>Pseudomonadati</taxon>
        <taxon>Pseudomonadota</taxon>
        <taxon>Alphaproteobacteria</taxon>
        <taxon>Hyphomicrobiales</taxon>
        <taxon>Aestuariivirgaceae</taxon>
        <taxon>Taklimakanibacter</taxon>
    </lineage>
</organism>
<sequence>MEQRSLGSTGPKISAFGLGTMGMSAFYGPTDRAESIATLHQALDAGITLLDTGDFYGMGHNELLIAEALKERRRADVTLSVKFGAQRDPAGGWIGFDGRPAAVKTTLAYSLVRLNTDHIDIYRPARLDPNVPIEETVGAIAELVKAGYVRHIGLSEVGSETIRRAAKVHPICDLQIEYSLISRGIEDDILSTCRELGIAVTAYGVLSRGLISGHWTKETRTGKGDFRGMSPRFQAGNIDRNLALVEALRQVADRLGVSVAQVAIAWVASRGADIFPLIGARKRDQLTESLGALDVKLSDADLTAIEKAVPKGAAAGGRYAEAQLAHLDSEKVTR</sequence>
<proteinExistence type="predicted"/>
<reference evidence="1" key="1">
    <citation type="submission" date="2021-01" db="EMBL/GenBank/DDBJ databases">
        <authorList>
            <person name="Sun Q."/>
        </authorList>
    </citation>
    <scope>NUCLEOTIDE SEQUENCE</scope>
    <source>
        <strain evidence="1">YIM B02566</strain>
    </source>
</reference>
<gene>
    <name evidence="1" type="ORF">JHL16_00815</name>
</gene>
<dbReference type="Proteomes" id="UP000616151">
    <property type="component" value="Unassembled WGS sequence"/>
</dbReference>